<protein>
    <submittedName>
        <fullName evidence="1">Uncharacterized protein</fullName>
    </submittedName>
</protein>
<sequence>MAARPQSTVDRTHCALALEISCRSSINILRSKLRSLFPRRCSFVRGSLSSSTLHDQRGVRVALELFTNRTARHARPPNRIRSRIGGLKRKKKNRIEVFSTSQAIRGDTHPPPRGFSADSSGFRTVLLIDDPLAPTDRSRVSPSSAENFFRLKILSLATRRDLVQTIVSRCVNSRVSPRASGLFSFSRGESFALGLPRMFGLLLRGLNFNFAAVRFDSLADRLENSVVKVSLESTHVDA</sequence>
<evidence type="ECO:0000313" key="1">
    <source>
        <dbReference type="EMBL" id="KAK1130727.1"/>
    </source>
</evidence>
<proteinExistence type="predicted"/>
<dbReference type="EMBL" id="JAHYIQ010000007">
    <property type="protein sequence ID" value="KAK1130727.1"/>
    <property type="molecule type" value="Genomic_DNA"/>
</dbReference>
<reference evidence="1" key="1">
    <citation type="submission" date="2021-10" db="EMBL/GenBank/DDBJ databases">
        <title>Melipona bicolor Genome sequencing and assembly.</title>
        <authorList>
            <person name="Araujo N.S."/>
            <person name="Arias M.C."/>
        </authorList>
    </citation>
    <scope>NUCLEOTIDE SEQUENCE</scope>
    <source>
        <strain evidence="1">USP_2M_L1-L4_2017</strain>
        <tissue evidence="1">Whole body</tissue>
    </source>
</reference>
<keyword evidence="2" id="KW-1185">Reference proteome</keyword>
<organism evidence="1 2">
    <name type="scientific">Melipona bicolor</name>
    <dbReference type="NCBI Taxonomy" id="60889"/>
    <lineage>
        <taxon>Eukaryota</taxon>
        <taxon>Metazoa</taxon>
        <taxon>Ecdysozoa</taxon>
        <taxon>Arthropoda</taxon>
        <taxon>Hexapoda</taxon>
        <taxon>Insecta</taxon>
        <taxon>Pterygota</taxon>
        <taxon>Neoptera</taxon>
        <taxon>Endopterygota</taxon>
        <taxon>Hymenoptera</taxon>
        <taxon>Apocrita</taxon>
        <taxon>Aculeata</taxon>
        <taxon>Apoidea</taxon>
        <taxon>Anthophila</taxon>
        <taxon>Apidae</taxon>
        <taxon>Melipona</taxon>
    </lineage>
</organism>
<evidence type="ECO:0000313" key="2">
    <source>
        <dbReference type="Proteomes" id="UP001177670"/>
    </source>
</evidence>
<dbReference type="AlphaFoldDB" id="A0AA40G4D0"/>
<accession>A0AA40G4D0</accession>
<comment type="caution">
    <text evidence="1">The sequence shown here is derived from an EMBL/GenBank/DDBJ whole genome shotgun (WGS) entry which is preliminary data.</text>
</comment>
<dbReference type="Proteomes" id="UP001177670">
    <property type="component" value="Unassembled WGS sequence"/>
</dbReference>
<gene>
    <name evidence="1" type="ORF">K0M31_018840</name>
</gene>
<name>A0AA40G4D0_9HYME</name>